<feature type="compositionally biased region" description="Basic and acidic residues" evidence="14">
    <location>
        <begin position="111"/>
        <end position="123"/>
    </location>
</feature>
<dbReference type="InterPro" id="IPR003689">
    <property type="entry name" value="ZIP"/>
</dbReference>
<feature type="region of interest" description="Disordered" evidence="14">
    <location>
        <begin position="104"/>
        <end position="136"/>
    </location>
</feature>
<dbReference type="InterPro" id="IPR005825">
    <property type="entry name" value="Ribosomal_uL24_CS"/>
</dbReference>
<evidence type="ECO:0000256" key="15">
    <source>
        <dbReference type="SAM" id="Phobius"/>
    </source>
</evidence>
<dbReference type="Gene3D" id="2.30.30.30">
    <property type="match status" value="1"/>
</dbReference>
<dbReference type="GO" id="GO:0005840">
    <property type="term" value="C:ribosome"/>
    <property type="evidence" value="ECO:0007669"/>
    <property type="project" value="UniProtKB-KW"/>
</dbReference>
<evidence type="ECO:0000256" key="9">
    <source>
        <dbReference type="ARBA" id="ARBA00023136"/>
    </source>
</evidence>
<name>A0A914EHA3_9BILA</name>
<keyword evidence="5 15" id="KW-0812">Transmembrane</keyword>
<comment type="subcellular location">
    <subcellularLocation>
        <location evidence="1">Cell membrane</location>
        <topology evidence="1">Multi-pass membrane protein</topology>
    </subcellularLocation>
</comment>
<feature type="transmembrane region" description="Helical" evidence="15">
    <location>
        <begin position="57"/>
        <end position="78"/>
    </location>
</feature>
<evidence type="ECO:0000256" key="6">
    <source>
        <dbReference type="ARBA" id="ARBA00022833"/>
    </source>
</evidence>
<comment type="similarity">
    <text evidence="3">Belongs to the universal ribosomal protein uL24 family.</text>
</comment>
<evidence type="ECO:0000259" key="16">
    <source>
        <dbReference type="SMART" id="SM00739"/>
    </source>
</evidence>
<dbReference type="PROSITE" id="PS01108">
    <property type="entry name" value="RIBOSOMAL_L24"/>
    <property type="match status" value="1"/>
</dbReference>
<evidence type="ECO:0000313" key="18">
    <source>
        <dbReference type="WBParaSite" id="ACRNAN_scaffold8093.g27392.t1"/>
    </source>
</evidence>
<dbReference type="GO" id="GO:0005886">
    <property type="term" value="C:plasma membrane"/>
    <property type="evidence" value="ECO:0007669"/>
    <property type="project" value="UniProtKB-SubCell"/>
</dbReference>
<keyword evidence="7" id="KW-0689">Ribosomal protein</keyword>
<evidence type="ECO:0000256" key="11">
    <source>
        <dbReference type="ARBA" id="ARBA00040593"/>
    </source>
</evidence>
<keyword evidence="8 15" id="KW-1133">Transmembrane helix</keyword>
<keyword evidence="17" id="KW-1185">Reference proteome</keyword>
<proteinExistence type="inferred from homology"/>
<dbReference type="PANTHER" id="PTHR11040">
    <property type="entry name" value="ZINC/IRON TRANSPORTER"/>
    <property type="match status" value="1"/>
</dbReference>
<comment type="similarity">
    <text evidence="2">Belongs to the ZIP transporter (TC 2.A.5) family.</text>
</comment>
<evidence type="ECO:0000256" key="7">
    <source>
        <dbReference type="ARBA" id="ARBA00022980"/>
    </source>
</evidence>
<evidence type="ECO:0000256" key="2">
    <source>
        <dbReference type="ARBA" id="ARBA00006939"/>
    </source>
</evidence>
<keyword evidence="6" id="KW-0862">Zinc</keyword>
<dbReference type="CDD" id="cd06089">
    <property type="entry name" value="KOW_RPL26"/>
    <property type="match status" value="1"/>
</dbReference>
<reference evidence="18" key="1">
    <citation type="submission" date="2022-11" db="UniProtKB">
        <authorList>
            <consortium name="WormBaseParasite"/>
        </authorList>
    </citation>
    <scope>IDENTIFICATION</scope>
</reference>
<dbReference type="Proteomes" id="UP000887540">
    <property type="component" value="Unplaced"/>
</dbReference>
<dbReference type="GO" id="GO:0003735">
    <property type="term" value="F:structural constituent of ribosome"/>
    <property type="evidence" value="ECO:0007669"/>
    <property type="project" value="InterPro"/>
</dbReference>
<protein>
    <recommendedName>
        <fullName evidence="11">Zinc transporter ZIP11</fullName>
    </recommendedName>
    <alternativeName>
        <fullName evidence="12">Solute carrier family 39 member 11</fullName>
    </alternativeName>
    <alternativeName>
        <fullName evidence="13">Zrt- and Irt-like protein 11</fullName>
    </alternativeName>
</protein>
<evidence type="ECO:0000256" key="10">
    <source>
        <dbReference type="ARBA" id="ARBA00023274"/>
    </source>
</evidence>
<dbReference type="GO" id="GO:0006412">
    <property type="term" value="P:translation"/>
    <property type="evidence" value="ECO:0007669"/>
    <property type="project" value="InterPro"/>
</dbReference>
<keyword evidence="10" id="KW-0687">Ribonucleoprotein</keyword>
<feature type="domain" description="KOW" evidence="16">
    <location>
        <begin position="425"/>
        <end position="452"/>
    </location>
</feature>
<evidence type="ECO:0000256" key="13">
    <source>
        <dbReference type="ARBA" id="ARBA00042973"/>
    </source>
</evidence>
<dbReference type="Pfam" id="PF02535">
    <property type="entry name" value="Zip"/>
    <property type="match status" value="1"/>
</dbReference>
<accession>A0A914EHA3</accession>
<keyword evidence="4" id="KW-1003">Cell membrane</keyword>
<feature type="transmembrane region" description="Helical" evidence="15">
    <location>
        <begin position="32"/>
        <end position="50"/>
    </location>
</feature>
<dbReference type="AlphaFoldDB" id="A0A914EHA3"/>
<evidence type="ECO:0000313" key="17">
    <source>
        <dbReference type="Proteomes" id="UP000887540"/>
    </source>
</evidence>
<evidence type="ECO:0000256" key="12">
    <source>
        <dbReference type="ARBA" id="ARBA00042540"/>
    </source>
</evidence>
<dbReference type="GO" id="GO:0003723">
    <property type="term" value="F:RNA binding"/>
    <property type="evidence" value="ECO:0007669"/>
    <property type="project" value="InterPro"/>
</dbReference>
<dbReference type="WBParaSite" id="ACRNAN_scaffold8093.g27392.t1">
    <property type="protein sequence ID" value="ACRNAN_scaffold8093.g27392.t1"/>
    <property type="gene ID" value="ACRNAN_scaffold8093.g27392"/>
</dbReference>
<sequence>MTLLRGVTALGAALVFVLPSNSKKFLDVSLGFAAGVMTAASFWSLLAPAIEISEEKMGSYAFIPVAIGFALGALFVHLSDRMIPSCVVAEISIIKAITHETGPVASSNRRSTNEKNMRLKDSSSKQQMVDPESEMVEMSLKDSMSDQLSKDNSGENGRLTVIESSVKETSCTSSDTDAAMALSWRRILLLIMAVTVHNIPEGAAVGVGFGSVGKTPAATFEKAFNLAVGIGLQNFPEGLAVSLPLAGFGYSKWKSFFYGQMSGMVEPLAALLGAAAVIMMEPVLPYALSFAAGAMIYVVFDDIVPEAQRNGNGKSASVAAIAGFLVMMSMDVELGHLRHIPHEYIEKLKRAVPKKVYGNRFGAPPLIRWALPPDDYMPQSKPIYDSNIVNETIQREKRYHHTVLNQKFFEKRSHTVKAIPRKDWTFFPGDKVQVMVGKDKGRHGTVHTVVHETNCVYVEGLHTKLEYEEILKLHRLKEQPLFVDKNQVQLVDPIDGEPCTAEWILNSDQTEYVRISQRSGLEIPIPKSALRTTEYYTPETYIEVDDKDMPHNIVLKKTYKPKLCTFEQDIMEEQGIEDDREHKPTYWY</sequence>
<organism evidence="17 18">
    <name type="scientific">Acrobeloides nanus</name>
    <dbReference type="NCBI Taxonomy" id="290746"/>
    <lineage>
        <taxon>Eukaryota</taxon>
        <taxon>Metazoa</taxon>
        <taxon>Ecdysozoa</taxon>
        <taxon>Nematoda</taxon>
        <taxon>Chromadorea</taxon>
        <taxon>Rhabditida</taxon>
        <taxon>Tylenchina</taxon>
        <taxon>Cephalobomorpha</taxon>
        <taxon>Cephaloboidea</taxon>
        <taxon>Cephalobidae</taxon>
        <taxon>Acrobeloides</taxon>
    </lineage>
</organism>
<evidence type="ECO:0000256" key="1">
    <source>
        <dbReference type="ARBA" id="ARBA00004651"/>
    </source>
</evidence>
<dbReference type="InterPro" id="IPR005824">
    <property type="entry name" value="KOW"/>
</dbReference>
<dbReference type="InterPro" id="IPR014722">
    <property type="entry name" value="Rib_uL2_dom2"/>
</dbReference>
<dbReference type="SUPFAM" id="SSF50104">
    <property type="entry name" value="Translation proteins SH3-like domain"/>
    <property type="match status" value="1"/>
</dbReference>
<evidence type="ECO:0000256" key="5">
    <source>
        <dbReference type="ARBA" id="ARBA00022692"/>
    </source>
</evidence>
<dbReference type="InterPro" id="IPR008991">
    <property type="entry name" value="Translation_prot_SH3-like_sf"/>
</dbReference>
<keyword evidence="9 15" id="KW-0472">Membrane</keyword>
<dbReference type="GO" id="GO:0005385">
    <property type="term" value="F:zinc ion transmembrane transporter activity"/>
    <property type="evidence" value="ECO:0007669"/>
    <property type="project" value="TreeGrafter"/>
</dbReference>
<dbReference type="SMART" id="SM00739">
    <property type="entry name" value="KOW"/>
    <property type="match status" value="1"/>
</dbReference>
<evidence type="ECO:0000256" key="14">
    <source>
        <dbReference type="SAM" id="MobiDB-lite"/>
    </source>
</evidence>
<dbReference type="PANTHER" id="PTHR11040:SF211">
    <property type="entry name" value="ZINC TRANSPORTER ZIP11"/>
    <property type="match status" value="1"/>
</dbReference>
<evidence type="ECO:0000256" key="4">
    <source>
        <dbReference type="ARBA" id="ARBA00022475"/>
    </source>
</evidence>
<dbReference type="InterPro" id="IPR041988">
    <property type="entry name" value="Ribosomal_uL24_KOW"/>
</dbReference>
<dbReference type="GO" id="GO:1990904">
    <property type="term" value="C:ribonucleoprotein complex"/>
    <property type="evidence" value="ECO:0007669"/>
    <property type="project" value="UniProtKB-KW"/>
</dbReference>
<evidence type="ECO:0000256" key="8">
    <source>
        <dbReference type="ARBA" id="ARBA00022989"/>
    </source>
</evidence>
<evidence type="ECO:0000256" key="3">
    <source>
        <dbReference type="ARBA" id="ARBA00010618"/>
    </source>
</evidence>